<name>A0ABR1IZX0_9AGAR</name>
<dbReference type="PANTHER" id="PTHR44533:SF4">
    <property type="entry name" value="DEAD_H RNA HELICASE, PUTATIVE-RELATED"/>
    <property type="match status" value="1"/>
</dbReference>
<dbReference type="Pfam" id="PF23002">
    <property type="entry name" value="PIN-like_DDX60"/>
    <property type="match status" value="1"/>
</dbReference>
<gene>
    <name evidence="4" type="ORF">VKT23_015796</name>
</gene>
<keyword evidence="2" id="KW-0547">Nucleotide-binding</keyword>
<comment type="caution">
    <text evidence="4">The sequence shown here is derived from an EMBL/GenBank/DDBJ whole genome shotgun (WGS) entry which is preliminary data.</text>
</comment>
<dbReference type="InterPro" id="IPR052431">
    <property type="entry name" value="SKI2_subfamily_helicases"/>
</dbReference>
<evidence type="ECO:0000313" key="4">
    <source>
        <dbReference type="EMBL" id="KAK7443198.1"/>
    </source>
</evidence>
<keyword evidence="1" id="KW-0378">Hydrolase</keyword>
<organism evidence="4 5">
    <name type="scientific">Marasmiellus scandens</name>
    <dbReference type="NCBI Taxonomy" id="2682957"/>
    <lineage>
        <taxon>Eukaryota</taxon>
        <taxon>Fungi</taxon>
        <taxon>Dikarya</taxon>
        <taxon>Basidiomycota</taxon>
        <taxon>Agaricomycotina</taxon>
        <taxon>Agaricomycetes</taxon>
        <taxon>Agaricomycetidae</taxon>
        <taxon>Agaricales</taxon>
        <taxon>Marasmiineae</taxon>
        <taxon>Omphalotaceae</taxon>
        <taxon>Marasmiellus</taxon>
    </lineage>
</organism>
<sequence>MDLNDFPPNILPELASAETVQNLSFKEALQYTDQTWSINLGKAARWMDLVGDYAGSEPYVVDGESLLRLTLSDPLLALGQADDPSFQILHAYHSLERFLRNLIIRSANFDVVFWHDNRCGTLRIGDSESQHVVASRMLAHGLLVRHLQKLSEDHEFKVKLFEGLTDPSWTQYEMMKKACFCPFPNALWLIW</sequence>
<evidence type="ECO:0000313" key="5">
    <source>
        <dbReference type="Proteomes" id="UP001498398"/>
    </source>
</evidence>
<accession>A0ABR1IZX0</accession>
<dbReference type="PANTHER" id="PTHR44533">
    <property type="entry name" value="DEAD/H RNA HELICASE, PUTATIVE-RELATED"/>
    <property type="match status" value="1"/>
</dbReference>
<keyword evidence="5" id="KW-1185">Reference proteome</keyword>
<dbReference type="Proteomes" id="UP001498398">
    <property type="component" value="Unassembled WGS sequence"/>
</dbReference>
<reference evidence="4 5" key="1">
    <citation type="submission" date="2024-01" db="EMBL/GenBank/DDBJ databases">
        <title>A draft genome for the cacao thread blight pathogen Marasmiellus scandens.</title>
        <authorList>
            <person name="Baruah I.K."/>
            <person name="Leung J."/>
            <person name="Bukari Y."/>
            <person name="Amoako-Attah I."/>
            <person name="Meinhardt L.W."/>
            <person name="Bailey B.A."/>
            <person name="Cohen S.P."/>
        </authorList>
    </citation>
    <scope>NUCLEOTIDE SEQUENCE [LARGE SCALE GENOMIC DNA]</scope>
    <source>
        <strain evidence="4 5">GH-19</strain>
    </source>
</reference>
<keyword evidence="2" id="KW-0347">Helicase</keyword>
<proteinExistence type="predicted"/>
<evidence type="ECO:0000256" key="2">
    <source>
        <dbReference type="ARBA" id="ARBA00022806"/>
    </source>
</evidence>
<dbReference type="InterPro" id="IPR055124">
    <property type="entry name" value="PIN-like_DDX60"/>
</dbReference>
<feature type="domain" description="ATP-dependent RNA helicase DDX60 PIN-like" evidence="3">
    <location>
        <begin position="43"/>
        <end position="124"/>
    </location>
</feature>
<evidence type="ECO:0000256" key="1">
    <source>
        <dbReference type="ARBA" id="ARBA00022801"/>
    </source>
</evidence>
<dbReference type="EMBL" id="JBANRG010000055">
    <property type="protein sequence ID" value="KAK7443198.1"/>
    <property type="molecule type" value="Genomic_DNA"/>
</dbReference>
<protein>
    <recommendedName>
        <fullName evidence="3">ATP-dependent RNA helicase DDX60 PIN-like domain-containing protein</fullName>
    </recommendedName>
</protein>
<keyword evidence="2" id="KW-0067">ATP-binding</keyword>
<evidence type="ECO:0000259" key="3">
    <source>
        <dbReference type="Pfam" id="PF23002"/>
    </source>
</evidence>